<evidence type="ECO:0000256" key="2">
    <source>
        <dbReference type="SAM" id="MobiDB-lite"/>
    </source>
</evidence>
<feature type="compositionally biased region" description="Polar residues" evidence="2">
    <location>
        <begin position="597"/>
        <end position="606"/>
    </location>
</feature>
<feature type="domain" description="Vps16 N-terminal" evidence="4">
    <location>
        <begin position="378"/>
        <end position="492"/>
    </location>
</feature>
<evidence type="ECO:0000313" key="6">
    <source>
        <dbReference type="Proteomes" id="UP001642464"/>
    </source>
</evidence>
<protein>
    <submittedName>
        <fullName evidence="5">Protein VACUOLELESS1 (Vacuolar protein sorting-associated protein 16 homolog)</fullName>
    </submittedName>
</protein>
<dbReference type="PIRSF" id="PIRSF007949">
    <property type="entry name" value="VPS16"/>
    <property type="match status" value="1"/>
</dbReference>
<accession>A0ABP0SJ19</accession>
<dbReference type="InterPro" id="IPR016534">
    <property type="entry name" value="VPS16"/>
</dbReference>
<organism evidence="5 6">
    <name type="scientific">Durusdinium trenchii</name>
    <dbReference type="NCBI Taxonomy" id="1381693"/>
    <lineage>
        <taxon>Eukaryota</taxon>
        <taxon>Sar</taxon>
        <taxon>Alveolata</taxon>
        <taxon>Dinophyceae</taxon>
        <taxon>Suessiales</taxon>
        <taxon>Symbiodiniaceae</taxon>
        <taxon>Durusdinium</taxon>
    </lineage>
</organism>
<proteinExistence type="inferred from homology"/>
<evidence type="ECO:0000259" key="4">
    <source>
        <dbReference type="Pfam" id="PF04841"/>
    </source>
</evidence>
<keyword evidence="6" id="KW-1185">Reference proteome</keyword>
<gene>
    <name evidence="5" type="ORF">SCF082_LOCUS52106</name>
</gene>
<dbReference type="InterPro" id="IPR038132">
    <property type="entry name" value="Vps16_C_sf"/>
</dbReference>
<dbReference type="Gene3D" id="1.10.150.780">
    <property type="entry name" value="Vps16, C-terminal region"/>
    <property type="match status" value="1"/>
</dbReference>
<evidence type="ECO:0000259" key="3">
    <source>
        <dbReference type="Pfam" id="PF04840"/>
    </source>
</evidence>
<dbReference type="PANTHER" id="PTHR12811">
    <property type="entry name" value="VACUOLAR PROTEIN SORTING VPS16"/>
    <property type="match status" value="1"/>
</dbReference>
<evidence type="ECO:0000313" key="5">
    <source>
        <dbReference type="EMBL" id="CAK9112391.1"/>
    </source>
</evidence>
<evidence type="ECO:0000256" key="1">
    <source>
        <dbReference type="ARBA" id="ARBA00009250"/>
    </source>
</evidence>
<comment type="caution">
    <text evidence="5">The sequence shown here is derived from an EMBL/GenBank/DDBJ whole genome shotgun (WGS) entry which is preliminary data.</text>
</comment>
<dbReference type="Pfam" id="PF04841">
    <property type="entry name" value="Vps16_N"/>
    <property type="match status" value="1"/>
</dbReference>
<dbReference type="InterPro" id="IPR006926">
    <property type="entry name" value="Vps16_N"/>
</dbReference>
<name>A0ABP0SJ19_9DINO</name>
<dbReference type="PANTHER" id="PTHR12811:SF0">
    <property type="entry name" value="VACUOLAR PROTEIN SORTING-ASSOCIATED PROTEIN 16 HOMOLOG"/>
    <property type="match status" value="1"/>
</dbReference>
<dbReference type="Proteomes" id="UP001642464">
    <property type="component" value="Unassembled WGS sequence"/>
</dbReference>
<feature type="region of interest" description="Disordered" evidence="2">
    <location>
        <begin position="585"/>
        <end position="606"/>
    </location>
</feature>
<feature type="domain" description="Vps16 C-terminal" evidence="3">
    <location>
        <begin position="630"/>
        <end position="935"/>
    </location>
</feature>
<dbReference type="Pfam" id="PF04840">
    <property type="entry name" value="Vps16_C"/>
    <property type="match status" value="1"/>
</dbReference>
<comment type="similarity">
    <text evidence="1">Belongs to the VPS16 family.</text>
</comment>
<sequence length="980" mass="107092">MEADWEEAHGCPFHVSELCEMEWGEEAERERCRQKRRKRPRQEWASAPFGGDIAMLVYDEPIGEEEEEDAAAAGFPTDGELKVYSSTGRQRFHKPWFEGKLVRGGFGWTSGGVLVCLLEAGDSAMLFHADSGGAPRVLALPNQQRLVCAHVWAGGFVAVTEGLDIVEGLYLGDSVRAHVGVRATLSPVLLDHQVPGAVTVLRPFVSRDNPELAHIVLANPSRAGIVVVEGDGVVRSQFAVSQGVATSLMLVPHPTYRLIASYGMDGVLSVLPMDFCEVLVQHNCHNALQGMMRMTSLARTVPQNVLWCGLSTFALCVTWAEAPWAGPLNTGSLILSMEHKFDLLSRAHLKGSEAVTGVEDTGDRTGDELGAGDEAGAQFSFRGHCFASSEVDGVRMIGFEKSFMIRQVPESYREMFRLGSTDPAAILMDTVEMLDQGDADADASLNALIETDKIGQAVEVCLDAAEHATSAEELQRHLVRVASFGKRFFHRTRAGLSSLKERRRLAKRFVSACKFFRICLVARVQGGVAVTTKQLRVMTPGVLLDRLLYHREFFVASQLSKDAGVPIAHVVTQWAMQKIRKYSHQPQEEAKAGEVGSGTTDGQNTDTESDLVEAIVQRVDACNKRLRAGVSFAAIGAVAASLGDAKLATRLAQREVRVSQRVLLSLRVQDYDEALIIITTEVGTDPDLQLFVISECVSRMSWERVVAACAKSPMVCDLVTRYCRMTDETLHKKLLLGLDQKRAKALVLAEESCMSLDPVERVRLMKEAGSEFKDAGQRGLGQLALEHAKLLERQNELGDSVVGLSLANTVLDCFRRGLDDAAEAFATDFGLPDRVFRKIQLRGLAARKAWGRIQELSYQQSVRAVLDGADFADAFANGGQVDEAIKQTRELSDTNERKAGLLVRLGLYADALEAAYNIGNVGALEAIRKRAPDMDALVREKLEQLSQTGPPIKPKQGKERAPLAALNAARDRAAQGCAQQ</sequence>
<feature type="region of interest" description="Disordered" evidence="2">
    <location>
        <begin position="943"/>
        <end position="963"/>
    </location>
</feature>
<dbReference type="EMBL" id="CAXAMM010043936">
    <property type="protein sequence ID" value="CAK9112391.1"/>
    <property type="molecule type" value="Genomic_DNA"/>
</dbReference>
<dbReference type="InterPro" id="IPR006925">
    <property type="entry name" value="Vps16_C"/>
</dbReference>
<reference evidence="5 6" key="1">
    <citation type="submission" date="2024-02" db="EMBL/GenBank/DDBJ databases">
        <authorList>
            <person name="Chen Y."/>
            <person name="Shah S."/>
            <person name="Dougan E. K."/>
            <person name="Thang M."/>
            <person name="Chan C."/>
        </authorList>
    </citation>
    <scope>NUCLEOTIDE SEQUENCE [LARGE SCALE GENOMIC DNA]</scope>
</reference>